<dbReference type="EMBL" id="AP018448">
    <property type="protein sequence ID" value="BBC34787.1"/>
    <property type="molecule type" value="Genomic_DNA"/>
</dbReference>
<feature type="domain" description="Histidine kinase/HSP90-like ATPase" evidence="2">
    <location>
        <begin position="40"/>
        <end position="145"/>
    </location>
</feature>
<dbReference type="Pfam" id="PF13581">
    <property type="entry name" value="HATPase_c_2"/>
    <property type="match status" value="1"/>
</dbReference>
<keyword evidence="4" id="KW-1185">Reference proteome</keyword>
<gene>
    <name evidence="3" type="ORF">SGFS_060810</name>
</gene>
<keyword evidence="1" id="KW-0723">Serine/threonine-protein kinase</keyword>
<dbReference type="InterPro" id="IPR003594">
    <property type="entry name" value="HATPase_dom"/>
</dbReference>
<organism evidence="3 4">
    <name type="scientific">Streptomyces graminofaciens</name>
    <dbReference type="NCBI Taxonomy" id="68212"/>
    <lineage>
        <taxon>Bacteria</taxon>
        <taxon>Bacillati</taxon>
        <taxon>Actinomycetota</taxon>
        <taxon>Actinomycetes</taxon>
        <taxon>Kitasatosporales</taxon>
        <taxon>Streptomycetaceae</taxon>
        <taxon>Streptomyces</taxon>
    </lineage>
</organism>
<evidence type="ECO:0000313" key="3">
    <source>
        <dbReference type="EMBL" id="BBC34787.1"/>
    </source>
</evidence>
<keyword evidence="1" id="KW-0808">Transferase</keyword>
<evidence type="ECO:0000313" key="4">
    <source>
        <dbReference type="Proteomes" id="UP001321542"/>
    </source>
</evidence>
<evidence type="ECO:0000256" key="1">
    <source>
        <dbReference type="ARBA" id="ARBA00022527"/>
    </source>
</evidence>
<dbReference type="Proteomes" id="UP001321542">
    <property type="component" value="Chromosome"/>
</dbReference>
<dbReference type="Gene3D" id="3.30.565.10">
    <property type="entry name" value="Histidine kinase-like ATPase, C-terminal domain"/>
    <property type="match status" value="1"/>
</dbReference>
<name>A0ABM7FFJ9_9ACTN</name>
<dbReference type="CDD" id="cd16936">
    <property type="entry name" value="HATPase_RsbW-like"/>
    <property type="match status" value="1"/>
</dbReference>
<dbReference type="PANTHER" id="PTHR35526:SF3">
    <property type="entry name" value="ANTI-SIGMA-F FACTOR RSBW"/>
    <property type="match status" value="1"/>
</dbReference>
<evidence type="ECO:0000259" key="2">
    <source>
        <dbReference type="Pfam" id="PF13581"/>
    </source>
</evidence>
<accession>A0ABM7FFJ9</accession>
<proteinExistence type="predicted"/>
<reference evidence="3 4" key="1">
    <citation type="journal article" date="2010" name="ChemBioChem">
        <title>Cloning and characterization of the biosynthetic gene cluster of 16-membered macrolide antibiotic FD-891: involvement of a dual functional cytochrome P450 monooxygenase catalyzing epoxidation and hydroxylation.</title>
        <authorList>
            <person name="Kudo F."/>
            <person name="Motegi A."/>
            <person name="Mizoue K."/>
            <person name="Eguchi T."/>
        </authorList>
    </citation>
    <scope>NUCLEOTIDE SEQUENCE [LARGE SCALE GENOMIC DNA]</scope>
    <source>
        <strain evidence="3 4">A-8890</strain>
    </source>
</reference>
<dbReference type="InterPro" id="IPR050267">
    <property type="entry name" value="Anti-sigma-factor_SerPK"/>
</dbReference>
<keyword evidence="1" id="KW-0418">Kinase</keyword>
<sequence>MAMPSRLPGEPDTLAPEQALDGAVEHESMLFDRRRTTPGAARSFVAETLTQWGRTERLDDIRLCTSELATNAVLHGAPAGGQVLVRVELHTTVLRIEVHDGGNGTPTKQEPRSTTDDGRGLLLVSAVADHWGVEKRQGPGKCVWAAFHHSAVPTC</sequence>
<protein>
    <recommendedName>
        <fullName evidence="2">Histidine kinase/HSP90-like ATPase domain-containing protein</fullName>
    </recommendedName>
</protein>
<dbReference type="InterPro" id="IPR036890">
    <property type="entry name" value="HATPase_C_sf"/>
</dbReference>
<dbReference type="SUPFAM" id="SSF55874">
    <property type="entry name" value="ATPase domain of HSP90 chaperone/DNA topoisomerase II/histidine kinase"/>
    <property type="match status" value="1"/>
</dbReference>
<reference evidence="3 4" key="2">
    <citation type="journal article" date="2023" name="ChemBioChem">
        <title>Acyltransferase Domain Exchange between Two Independent Type I Polyketide Synthases in the Same Producer Strain of Macrolide Antibiotics.</title>
        <authorList>
            <person name="Kudo F."/>
            <person name="Kishikawa K."/>
            <person name="Tsuboi K."/>
            <person name="Kido T."/>
            <person name="Usui T."/>
            <person name="Hashimoto J."/>
            <person name="Shin-Ya K."/>
            <person name="Miyanaga A."/>
            <person name="Eguchi T."/>
        </authorList>
    </citation>
    <scope>NUCLEOTIDE SEQUENCE [LARGE SCALE GENOMIC DNA]</scope>
    <source>
        <strain evidence="3 4">A-8890</strain>
    </source>
</reference>
<dbReference type="PANTHER" id="PTHR35526">
    <property type="entry name" value="ANTI-SIGMA-F FACTOR RSBW-RELATED"/>
    <property type="match status" value="1"/>
</dbReference>